<gene>
    <name evidence="8" type="ORF">HRR80_009074</name>
</gene>
<evidence type="ECO:0000313" key="8">
    <source>
        <dbReference type="EMBL" id="KAJ8986769.1"/>
    </source>
</evidence>
<evidence type="ECO:0000256" key="6">
    <source>
        <dbReference type="SAM" id="MobiDB-lite"/>
    </source>
</evidence>
<feature type="region of interest" description="Disordered" evidence="6">
    <location>
        <begin position="101"/>
        <end position="120"/>
    </location>
</feature>
<dbReference type="PROSITE" id="PS50048">
    <property type="entry name" value="ZN2_CY6_FUNGAL_2"/>
    <property type="match status" value="1"/>
</dbReference>
<dbReference type="InterPro" id="IPR007219">
    <property type="entry name" value="XnlR_reg_dom"/>
</dbReference>
<dbReference type="PROSITE" id="PS00463">
    <property type="entry name" value="ZN2_CY6_FUNGAL_1"/>
    <property type="match status" value="1"/>
</dbReference>
<feature type="region of interest" description="Disordered" evidence="6">
    <location>
        <begin position="145"/>
        <end position="167"/>
    </location>
</feature>
<dbReference type="SMART" id="SM00906">
    <property type="entry name" value="Fungal_trans"/>
    <property type="match status" value="1"/>
</dbReference>
<dbReference type="AlphaFoldDB" id="A0AAN6ELH3"/>
<name>A0AAN6ELH3_EXODE</name>
<dbReference type="Proteomes" id="UP001161757">
    <property type="component" value="Unassembled WGS sequence"/>
</dbReference>
<dbReference type="SUPFAM" id="SSF57701">
    <property type="entry name" value="Zn2/Cys6 DNA-binding domain"/>
    <property type="match status" value="1"/>
</dbReference>
<dbReference type="InterPro" id="IPR036864">
    <property type="entry name" value="Zn2-C6_fun-type_DNA-bd_sf"/>
</dbReference>
<dbReference type="Gene3D" id="4.10.240.10">
    <property type="entry name" value="Zn(2)-C6 fungal-type DNA-binding domain"/>
    <property type="match status" value="1"/>
</dbReference>
<evidence type="ECO:0000256" key="4">
    <source>
        <dbReference type="ARBA" id="ARBA00023163"/>
    </source>
</evidence>
<dbReference type="EMBL" id="JAJGCB010000031">
    <property type="protein sequence ID" value="KAJ8986769.1"/>
    <property type="molecule type" value="Genomic_DNA"/>
</dbReference>
<dbReference type="InterPro" id="IPR052761">
    <property type="entry name" value="Fungal_Detox/Toxin_TFs"/>
</dbReference>
<evidence type="ECO:0000313" key="9">
    <source>
        <dbReference type="Proteomes" id="UP001161757"/>
    </source>
</evidence>
<keyword evidence="1" id="KW-0479">Metal-binding</keyword>
<dbReference type="GO" id="GO:0006351">
    <property type="term" value="P:DNA-templated transcription"/>
    <property type="evidence" value="ECO:0007669"/>
    <property type="project" value="InterPro"/>
</dbReference>
<evidence type="ECO:0000256" key="2">
    <source>
        <dbReference type="ARBA" id="ARBA00023015"/>
    </source>
</evidence>
<keyword evidence="4" id="KW-0804">Transcription</keyword>
<proteinExistence type="predicted"/>
<evidence type="ECO:0000259" key="7">
    <source>
        <dbReference type="PROSITE" id="PS50048"/>
    </source>
</evidence>
<evidence type="ECO:0000256" key="3">
    <source>
        <dbReference type="ARBA" id="ARBA00023125"/>
    </source>
</evidence>
<dbReference type="InterPro" id="IPR001138">
    <property type="entry name" value="Zn2Cys6_DnaBD"/>
</dbReference>
<evidence type="ECO:0000256" key="5">
    <source>
        <dbReference type="ARBA" id="ARBA00023242"/>
    </source>
</evidence>
<feature type="domain" description="Zn(2)-C6 fungal-type" evidence="7">
    <location>
        <begin position="17"/>
        <end position="49"/>
    </location>
</feature>
<dbReference type="Pfam" id="PF00172">
    <property type="entry name" value="Zn_clus"/>
    <property type="match status" value="1"/>
</dbReference>
<dbReference type="GO" id="GO:0003677">
    <property type="term" value="F:DNA binding"/>
    <property type="evidence" value="ECO:0007669"/>
    <property type="project" value="UniProtKB-KW"/>
</dbReference>
<dbReference type="GO" id="GO:0000981">
    <property type="term" value="F:DNA-binding transcription factor activity, RNA polymerase II-specific"/>
    <property type="evidence" value="ECO:0007669"/>
    <property type="project" value="InterPro"/>
</dbReference>
<comment type="caution">
    <text evidence="8">The sequence shown here is derived from an EMBL/GenBank/DDBJ whole genome shotgun (WGS) entry which is preliminary data.</text>
</comment>
<dbReference type="CDD" id="cd12148">
    <property type="entry name" value="fungal_TF_MHR"/>
    <property type="match status" value="1"/>
</dbReference>
<sequence>MEVTGQEISKKRRSAKACLSCRQRKVRCDFTLCGPPCTNCRLDKVACELGPNKRRRTEQIVPGNETTDEAAALVAEHPLQPSQVSRSPNYVSVEELQHATPGDPVRFSLPPEQPSARPQGAVDQPQAASEVFAQHVDLLPAVTVEFPASPSEPPSSDSAAPFSNDAPAQPLNLKPLSAALGKVDIDFLSHKGALTLPSTAFRNVCLSRYIEFVHTVLPVLDLDEFMRSLVGPPSGTGQGASLLLLTAVIFAAICFVEIEHVRAAGYSSKLAARAALQEKAELLFDLRAEDDKTVLIQSALLISTPRGNVRDFKDSWYWNGVAITLAQSLGLHYDLSGEQGSSRELKLKRRLWWCCYMREHVVAMGLGKPCRISQPQVPMIGVADCDLPLISSSAPYAHLLPRDFHSSTKLMLLSTLLVEKARLCVCIHRIVSTVYGGSSSHSSGEWIGAPDSQSPKSFRDTDQCTRDLDLWMSMLPHEVASKVLRSQDQDRSLVISKVTLQTIYYTAIIAVHRPQAFGPENSGTVSRDHFLSRARSIVRWAAHEISRAFANIRDQGLLDYLDATAVANLIAAIVVHLQDCSVSDNRIRRRALHDLRHCIACLRHLQHTYASAGHALKHLQPAARSAELAVSELDSCENVDNSLQPNLAQTSNVSYRDFTEHVSELSSSRGASQSREVRASNPFADLYTQALGNEWPAVLYT</sequence>
<reference evidence="8" key="1">
    <citation type="submission" date="2023-01" db="EMBL/GenBank/DDBJ databases">
        <title>Exophiala dermititidis isolated from Cystic Fibrosis Patient.</title>
        <authorList>
            <person name="Kurbessoian T."/>
            <person name="Crocker A."/>
            <person name="Murante D."/>
            <person name="Hogan D.A."/>
            <person name="Stajich J.E."/>
        </authorList>
    </citation>
    <scope>NUCLEOTIDE SEQUENCE</scope>
    <source>
        <strain evidence="8">Ex8</strain>
    </source>
</reference>
<accession>A0AAN6ELH3</accession>
<feature type="region of interest" description="Disordered" evidence="6">
    <location>
        <begin position="438"/>
        <end position="459"/>
    </location>
</feature>
<protein>
    <recommendedName>
        <fullName evidence="7">Zn(2)-C6 fungal-type domain-containing protein</fullName>
    </recommendedName>
</protein>
<keyword evidence="2" id="KW-0805">Transcription regulation</keyword>
<organism evidence="8 9">
    <name type="scientific">Exophiala dermatitidis</name>
    <name type="common">Black yeast-like fungus</name>
    <name type="synonym">Wangiella dermatitidis</name>
    <dbReference type="NCBI Taxonomy" id="5970"/>
    <lineage>
        <taxon>Eukaryota</taxon>
        <taxon>Fungi</taxon>
        <taxon>Dikarya</taxon>
        <taxon>Ascomycota</taxon>
        <taxon>Pezizomycotina</taxon>
        <taxon>Eurotiomycetes</taxon>
        <taxon>Chaetothyriomycetidae</taxon>
        <taxon>Chaetothyriales</taxon>
        <taxon>Herpotrichiellaceae</taxon>
        <taxon>Exophiala</taxon>
    </lineage>
</organism>
<dbReference type="SMART" id="SM00066">
    <property type="entry name" value="GAL4"/>
    <property type="match status" value="1"/>
</dbReference>
<evidence type="ECO:0000256" key="1">
    <source>
        <dbReference type="ARBA" id="ARBA00022723"/>
    </source>
</evidence>
<dbReference type="PANTHER" id="PTHR47425:SF3">
    <property type="entry name" value="ZN(II)2CYS6 TRANSCRIPTION FACTOR (EUROFUNG)"/>
    <property type="match status" value="1"/>
</dbReference>
<keyword evidence="5" id="KW-0539">Nucleus</keyword>
<dbReference type="PANTHER" id="PTHR47425">
    <property type="entry name" value="FARB-RELATED"/>
    <property type="match status" value="1"/>
</dbReference>
<dbReference type="GO" id="GO:0008270">
    <property type="term" value="F:zinc ion binding"/>
    <property type="evidence" value="ECO:0007669"/>
    <property type="project" value="InterPro"/>
</dbReference>
<keyword evidence="3" id="KW-0238">DNA-binding</keyword>
<dbReference type="Pfam" id="PF04082">
    <property type="entry name" value="Fungal_trans"/>
    <property type="match status" value="1"/>
</dbReference>
<dbReference type="CDD" id="cd00067">
    <property type="entry name" value="GAL4"/>
    <property type="match status" value="1"/>
</dbReference>